<dbReference type="EMBL" id="HBFQ01021795">
    <property type="protein sequence ID" value="CAD8840898.1"/>
    <property type="molecule type" value="Transcribed_RNA"/>
</dbReference>
<accession>A0A7S1F2Z5</accession>
<dbReference type="InterPro" id="IPR011990">
    <property type="entry name" value="TPR-like_helical_dom_sf"/>
</dbReference>
<dbReference type="AlphaFoldDB" id="A0A7S1F2Z5"/>
<reference evidence="1" key="1">
    <citation type="submission" date="2021-01" db="EMBL/GenBank/DDBJ databases">
        <authorList>
            <person name="Corre E."/>
            <person name="Pelletier E."/>
            <person name="Niang G."/>
            <person name="Scheremetjew M."/>
            <person name="Finn R."/>
            <person name="Kale V."/>
            <person name="Holt S."/>
            <person name="Cochrane G."/>
            <person name="Meng A."/>
            <person name="Brown T."/>
            <person name="Cohen L."/>
        </authorList>
    </citation>
    <scope>NUCLEOTIDE SEQUENCE</scope>
</reference>
<dbReference type="Gene3D" id="1.25.40.10">
    <property type="entry name" value="Tetratricopeptide repeat domain"/>
    <property type="match status" value="3"/>
</dbReference>
<sequence>MSAPQDRSEEGTPLETIVDLAARSMSAWKAGNTGLAGSSLVELRRLDPQSVLWPCLLARLHLASGVPSQALATLEGICPERHPELLLVRGLARFAAADVAGATADLTRVLDMGGLGKEANKELHDALHGLKAPSAVHRPVAAQPALQPPVPREQPVSQPVAVQATPALTGASEQEACRKKVRALVAEAKEEEKQGILFKARQLCEEALALERDTPEAVLCIARTALQNAEYSAVNQLFRQYPAVLKAQPHGVEALSMLASVQEMQGEWDAAAMDLEKAVNFARRGRDVPLDDLNGRLARAYWRGGELDEAKKLAQRVLEGASTQREACEVACAAFLGAGDSAKALSLMIHCLIAKRDERRTGGCADLVCGVMRQCSVEELCHVLAPQGTESVSVEARTSIAEVVAYIGLIMKEQSEVPQACSLYRRAAVLAPLHASLCLNLMHCYSVRQLEVQAIAWGVRFFDLLKSVPAATTVASGMRDESREPVDLQRATAAAPALCRKDVDGIAEFNDVVAIGFVLVKLLYLTYPYLPMEASQDSGGPPSWQSRLTVKTEGDLVKPVYNWRDSGGWETHLQVLRKISAVMDRSREGQELQRTAVRNEHAYFLCIVKILASLPPIVQPTSPLAGAIFLVGDSHVVPAAWRSVDVRGSRHVLVPCLVTGVKIWHLRAASKFHTKYNFWERLGSLPRGAPLILCLGEIDCREGVVRAVQKGLYSNLEHSLKALVDLFLEVLRECRRRLPRSQIFVHPIPEVLSETRILTVCLNRLLRSQGTRDAMTKLDIRCLEFSHVFVEGPPNPDVGADGMAKLTLMPELELDGTHMNPSYVQSHLEPALASAWRDVDAD</sequence>
<protein>
    <submittedName>
        <fullName evidence="1">Uncharacterized protein</fullName>
    </submittedName>
</protein>
<gene>
    <name evidence="1" type="ORF">NSCI0253_LOCUS15246</name>
</gene>
<proteinExistence type="predicted"/>
<organism evidence="1">
    <name type="scientific">Noctiluca scintillans</name>
    <name type="common">Sea sparkle</name>
    <name type="synonym">Red tide dinoflagellate</name>
    <dbReference type="NCBI Taxonomy" id="2966"/>
    <lineage>
        <taxon>Eukaryota</taxon>
        <taxon>Sar</taxon>
        <taxon>Alveolata</taxon>
        <taxon>Dinophyceae</taxon>
        <taxon>Noctilucales</taxon>
        <taxon>Noctilucaceae</taxon>
        <taxon>Noctiluca</taxon>
    </lineage>
</organism>
<evidence type="ECO:0000313" key="1">
    <source>
        <dbReference type="EMBL" id="CAD8840898.1"/>
    </source>
</evidence>
<dbReference type="InterPro" id="IPR019734">
    <property type="entry name" value="TPR_rpt"/>
</dbReference>
<dbReference type="SMART" id="SM00028">
    <property type="entry name" value="TPR"/>
    <property type="match status" value="4"/>
</dbReference>
<dbReference type="SUPFAM" id="SSF48452">
    <property type="entry name" value="TPR-like"/>
    <property type="match status" value="1"/>
</dbReference>
<name>A0A7S1F2Z5_NOCSC</name>